<name>A0AAW0KNU1_QUESU</name>
<gene>
    <name evidence="1" type="ORF">CFP56_016876</name>
</gene>
<proteinExistence type="predicted"/>
<keyword evidence="2" id="KW-1185">Reference proteome</keyword>
<evidence type="ECO:0000313" key="1">
    <source>
        <dbReference type="EMBL" id="KAK7840256.1"/>
    </source>
</evidence>
<dbReference type="Proteomes" id="UP000237347">
    <property type="component" value="Unassembled WGS sequence"/>
</dbReference>
<feature type="non-terminal residue" evidence="1">
    <location>
        <position position="1"/>
    </location>
</feature>
<organism evidence="1 2">
    <name type="scientific">Quercus suber</name>
    <name type="common">Cork oak</name>
    <dbReference type="NCBI Taxonomy" id="58331"/>
    <lineage>
        <taxon>Eukaryota</taxon>
        <taxon>Viridiplantae</taxon>
        <taxon>Streptophyta</taxon>
        <taxon>Embryophyta</taxon>
        <taxon>Tracheophyta</taxon>
        <taxon>Spermatophyta</taxon>
        <taxon>Magnoliopsida</taxon>
        <taxon>eudicotyledons</taxon>
        <taxon>Gunneridae</taxon>
        <taxon>Pentapetalae</taxon>
        <taxon>rosids</taxon>
        <taxon>fabids</taxon>
        <taxon>Fagales</taxon>
        <taxon>Fagaceae</taxon>
        <taxon>Quercus</taxon>
    </lineage>
</organism>
<dbReference type="EMBL" id="PKMF04000265">
    <property type="protein sequence ID" value="KAK7840256.1"/>
    <property type="molecule type" value="Genomic_DNA"/>
</dbReference>
<accession>A0AAW0KNU1</accession>
<dbReference type="AlphaFoldDB" id="A0AAW0KNU1"/>
<comment type="caution">
    <text evidence="1">The sequence shown here is derived from an EMBL/GenBank/DDBJ whole genome shotgun (WGS) entry which is preliminary data.</text>
</comment>
<protein>
    <submittedName>
        <fullName evidence="1">Uncharacterized protein</fullName>
    </submittedName>
</protein>
<sequence length="334" mass="37440">KLSQGPGGESTAYQSKCQQCAKESHELPGAAEIVVIDLSKPGHQLALVVLLNLNSDIPIYFAVRHQISTYLIEDSSHFFVTAKAIIDYWRKPKESQTTECSKRYVSQATIFLFTTFHMNTCCSELLNIAIGWPNVSSEDREDGWHLHLHASPLRDGFPDLSHFLLVAALVFASDTMITNLGVGCRKLMSDSDSPVPFPPSQGFVLSCFLLVAALCCTAVHQQQPNEVLIIVAFDHFLLEALLQLLDLLFNFLEQIVYLLFATFNEFIRQHKLSCRFMTPHIHACIMNKILNGGFGAFILVHIGGVRHQVGPYLIEELSHFFITAKEVVEYPCFP</sequence>
<evidence type="ECO:0000313" key="2">
    <source>
        <dbReference type="Proteomes" id="UP000237347"/>
    </source>
</evidence>
<reference evidence="1 2" key="1">
    <citation type="journal article" date="2018" name="Sci. Data">
        <title>The draft genome sequence of cork oak.</title>
        <authorList>
            <person name="Ramos A.M."/>
            <person name="Usie A."/>
            <person name="Barbosa P."/>
            <person name="Barros P.M."/>
            <person name="Capote T."/>
            <person name="Chaves I."/>
            <person name="Simoes F."/>
            <person name="Abreu I."/>
            <person name="Carrasquinho I."/>
            <person name="Faro C."/>
            <person name="Guimaraes J.B."/>
            <person name="Mendonca D."/>
            <person name="Nobrega F."/>
            <person name="Rodrigues L."/>
            <person name="Saibo N.J.M."/>
            <person name="Varela M.C."/>
            <person name="Egas C."/>
            <person name="Matos J."/>
            <person name="Miguel C.M."/>
            <person name="Oliveira M.M."/>
            <person name="Ricardo C.P."/>
            <person name="Goncalves S."/>
        </authorList>
    </citation>
    <scope>NUCLEOTIDE SEQUENCE [LARGE SCALE GENOMIC DNA]</scope>
    <source>
        <strain evidence="2">cv. HL8</strain>
    </source>
</reference>